<dbReference type="InterPro" id="IPR050229">
    <property type="entry name" value="GlpE_sulfurtransferase"/>
</dbReference>
<dbReference type="PANTHER" id="PTHR43031:SF1">
    <property type="entry name" value="PYRIDINE NUCLEOTIDE-DISULPHIDE OXIDOREDUCTASE"/>
    <property type="match status" value="1"/>
</dbReference>
<protein>
    <submittedName>
        <fullName evidence="2">Rhodanese-like domain-containing protein</fullName>
    </submittedName>
</protein>
<evidence type="ECO:0000259" key="1">
    <source>
        <dbReference type="PROSITE" id="PS50206"/>
    </source>
</evidence>
<dbReference type="CDD" id="cd00158">
    <property type="entry name" value="RHOD"/>
    <property type="match status" value="1"/>
</dbReference>
<organism evidence="2 3">
    <name type="scientific">Arcicella rigui</name>
    <dbReference type="NCBI Taxonomy" id="797020"/>
    <lineage>
        <taxon>Bacteria</taxon>
        <taxon>Pseudomonadati</taxon>
        <taxon>Bacteroidota</taxon>
        <taxon>Cytophagia</taxon>
        <taxon>Cytophagales</taxon>
        <taxon>Flectobacillaceae</taxon>
        <taxon>Arcicella</taxon>
    </lineage>
</organism>
<dbReference type="InterPro" id="IPR001763">
    <property type="entry name" value="Rhodanese-like_dom"/>
</dbReference>
<gene>
    <name evidence="2" type="ORF">VB248_21970</name>
</gene>
<feature type="domain" description="Rhodanese" evidence="1">
    <location>
        <begin position="24"/>
        <end position="106"/>
    </location>
</feature>
<evidence type="ECO:0000313" key="3">
    <source>
        <dbReference type="Proteomes" id="UP001302949"/>
    </source>
</evidence>
<evidence type="ECO:0000313" key="2">
    <source>
        <dbReference type="EMBL" id="MEA5141839.1"/>
    </source>
</evidence>
<accession>A0ABU5QG42</accession>
<dbReference type="Proteomes" id="UP001302949">
    <property type="component" value="Unassembled WGS sequence"/>
</dbReference>
<dbReference type="PANTHER" id="PTHR43031">
    <property type="entry name" value="FAD-DEPENDENT OXIDOREDUCTASE"/>
    <property type="match status" value="1"/>
</dbReference>
<sequence length="107" mass="11992">MFDFFKTKKNYENLSAEAFKGLLSEKNTVVIDVRTPAEFQQKAIKGAINVNVSSGSFQWQVGQLDKDKTYLVYCRSGNRSGQACKVMGDLGFTKVYNLSGGLMSWPY</sequence>
<dbReference type="SMART" id="SM00450">
    <property type="entry name" value="RHOD"/>
    <property type="match status" value="1"/>
</dbReference>
<keyword evidence="3" id="KW-1185">Reference proteome</keyword>
<reference evidence="2 3" key="1">
    <citation type="submission" date="2023-12" db="EMBL/GenBank/DDBJ databases">
        <title>Novel species of the genus Arcicella isolated from rivers.</title>
        <authorList>
            <person name="Lu H."/>
        </authorList>
    </citation>
    <scope>NUCLEOTIDE SEQUENCE [LARGE SCALE GENOMIC DNA]</scope>
    <source>
        <strain evidence="2 3">KCTC 23307</strain>
    </source>
</reference>
<dbReference type="EMBL" id="JAYFUM010000033">
    <property type="protein sequence ID" value="MEA5141839.1"/>
    <property type="molecule type" value="Genomic_DNA"/>
</dbReference>
<dbReference type="InterPro" id="IPR036873">
    <property type="entry name" value="Rhodanese-like_dom_sf"/>
</dbReference>
<dbReference type="SUPFAM" id="SSF52821">
    <property type="entry name" value="Rhodanese/Cell cycle control phosphatase"/>
    <property type="match status" value="1"/>
</dbReference>
<dbReference type="Pfam" id="PF00581">
    <property type="entry name" value="Rhodanese"/>
    <property type="match status" value="1"/>
</dbReference>
<dbReference type="PROSITE" id="PS50206">
    <property type="entry name" value="RHODANESE_3"/>
    <property type="match status" value="1"/>
</dbReference>
<comment type="caution">
    <text evidence="2">The sequence shown here is derived from an EMBL/GenBank/DDBJ whole genome shotgun (WGS) entry which is preliminary data.</text>
</comment>
<name>A0ABU5QG42_9BACT</name>
<proteinExistence type="predicted"/>
<dbReference type="RefSeq" id="WP_323298993.1">
    <property type="nucleotide sequence ID" value="NZ_JAYFUM010000033.1"/>
</dbReference>
<dbReference type="Gene3D" id="3.40.250.10">
    <property type="entry name" value="Rhodanese-like domain"/>
    <property type="match status" value="1"/>
</dbReference>